<accession>A0A644UC75</accession>
<sequence length="177" mass="20045">MRKINLDELRIMADAAKDCIDKIYVHWSAGRHHQFFDDYHINVDADGSIYVSTEDLTELLAHTWHRNSRTIGICMAACYGAEAHSGYNTDFGDYPPTQDQIDGVAKVVAVLCEELNLPIDYAHVKTHCEAAEEDDYGPSTTCERWDLWYLPDAPVTSELKPGGEVIRGKAAWWQKNK</sequence>
<feature type="domain" description="N-acetylmuramoyl-L-alanine amidase" evidence="1">
    <location>
        <begin position="21"/>
        <end position="133"/>
    </location>
</feature>
<dbReference type="InterPro" id="IPR002502">
    <property type="entry name" value="Amidase_domain"/>
</dbReference>
<protein>
    <recommendedName>
        <fullName evidence="1">N-acetylmuramoyl-L-alanine amidase domain-containing protein</fullName>
    </recommendedName>
</protein>
<dbReference type="Pfam" id="PF01510">
    <property type="entry name" value="Amidase_2"/>
    <property type="match status" value="1"/>
</dbReference>
<proteinExistence type="predicted"/>
<comment type="caution">
    <text evidence="2">The sequence shown here is derived from an EMBL/GenBank/DDBJ whole genome shotgun (WGS) entry which is preliminary data.</text>
</comment>
<name>A0A644UC75_9ZZZZ</name>
<dbReference type="InterPro" id="IPR036505">
    <property type="entry name" value="Amidase/PGRP_sf"/>
</dbReference>
<dbReference type="CDD" id="cd06583">
    <property type="entry name" value="PGRP"/>
    <property type="match status" value="1"/>
</dbReference>
<dbReference type="GO" id="GO:0009253">
    <property type="term" value="P:peptidoglycan catabolic process"/>
    <property type="evidence" value="ECO:0007669"/>
    <property type="project" value="InterPro"/>
</dbReference>
<dbReference type="EMBL" id="VSSQ01000097">
    <property type="protein sequence ID" value="MPL76440.1"/>
    <property type="molecule type" value="Genomic_DNA"/>
</dbReference>
<evidence type="ECO:0000259" key="1">
    <source>
        <dbReference type="Pfam" id="PF01510"/>
    </source>
</evidence>
<dbReference type="Gene3D" id="3.40.80.10">
    <property type="entry name" value="Peptidoglycan recognition protein-like"/>
    <property type="match status" value="1"/>
</dbReference>
<dbReference type="GO" id="GO:0008745">
    <property type="term" value="F:N-acetylmuramoyl-L-alanine amidase activity"/>
    <property type="evidence" value="ECO:0007669"/>
    <property type="project" value="InterPro"/>
</dbReference>
<evidence type="ECO:0000313" key="2">
    <source>
        <dbReference type="EMBL" id="MPL76440.1"/>
    </source>
</evidence>
<dbReference type="SUPFAM" id="SSF55846">
    <property type="entry name" value="N-acetylmuramoyl-L-alanine amidase-like"/>
    <property type="match status" value="1"/>
</dbReference>
<reference evidence="2" key="1">
    <citation type="submission" date="2019-08" db="EMBL/GenBank/DDBJ databases">
        <authorList>
            <person name="Kucharzyk K."/>
            <person name="Murdoch R.W."/>
            <person name="Higgins S."/>
            <person name="Loffler F."/>
        </authorList>
    </citation>
    <scope>NUCLEOTIDE SEQUENCE</scope>
</reference>
<dbReference type="AlphaFoldDB" id="A0A644UC75"/>
<gene>
    <name evidence="2" type="ORF">SDC9_22285</name>
</gene>
<organism evidence="2">
    <name type="scientific">bioreactor metagenome</name>
    <dbReference type="NCBI Taxonomy" id="1076179"/>
    <lineage>
        <taxon>unclassified sequences</taxon>
        <taxon>metagenomes</taxon>
        <taxon>ecological metagenomes</taxon>
    </lineage>
</organism>